<protein>
    <recommendedName>
        <fullName evidence="4">FixH family protein</fullName>
    </recommendedName>
</protein>
<accession>A0ABT0TTS2</accession>
<keyword evidence="1" id="KW-0812">Transmembrane</keyword>
<dbReference type="Pfam" id="PF05751">
    <property type="entry name" value="FixH"/>
    <property type="match status" value="1"/>
</dbReference>
<evidence type="ECO:0000313" key="2">
    <source>
        <dbReference type="EMBL" id="MCL9819179.1"/>
    </source>
</evidence>
<comment type="caution">
    <text evidence="2">The sequence shown here is derived from an EMBL/GenBank/DDBJ whole genome shotgun (WGS) entry which is preliminary data.</text>
</comment>
<gene>
    <name evidence="2" type="ORF">NCR95_03185</name>
</gene>
<evidence type="ECO:0000256" key="1">
    <source>
        <dbReference type="SAM" id="Phobius"/>
    </source>
</evidence>
<evidence type="ECO:0000313" key="3">
    <source>
        <dbReference type="Proteomes" id="UP001057522"/>
    </source>
</evidence>
<dbReference type="RefSeq" id="WP_250603796.1">
    <property type="nucleotide sequence ID" value="NZ_JAMOKX010000002.1"/>
</dbReference>
<keyword evidence="1" id="KW-0472">Membrane</keyword>
<reference evidence="2" key="1">
    <citation type="submission" date="2022-06" db="EMBL/GenBank/DDBJ databases">
        <title>Helicobacter colisuis sp. nov.</title>
        <authorList>
            <person name="Papic B."/>
            <person name="Gruntar I."/>
        </authorList>
    </citation>
    <scope>NUCLEOTIDE SEQUENCE</scope>
    <source>
        <strain evidence="2">11154-15</strain>
    </source>
</reference>
<sequence>MTKNYWPIGIFLLAMVVVGLIVLTIKTALNNPVEMKAMCGMDSQYVDENINEITQKRQAFLRQYTIEFEGPKEQGLKEFKMAFVEIRNLKNQKLQTDAKVSFFLARPNTIQEDKTLGEGEFVDGIYQSPSFEVDKQGRWQVEAYVEIGEDSICLMQEYLIK</sequence>
<dbReference type="Proteomes" id="UP001057522">
    <property type="component" value="Unassembled WGS sequence"/>
</dbReference>
<name>A0ABT0TTS2_9HELI</name>
<organism evidence="2 3">
    <name type="scientific">Helicobacter colisuis</name>
    <dbReference type="NCBI Taxonomy" id="2949739"/>
    <lineage>
        <taxon>Bacteria</taxon>
        <taxon>Pseudomonadati</taxon>
        <taxon>Campylobacterota</taxon>
        <taxon>Epsilonproteobacteria</taxon>
        <taxon>Campylobacterales</taxon>
        <taxon>Helicobacteraceae</taxon>
        <taxon>Helicobacter</taxon>
    </lineage>
</organism>
<dbReference type="InterPro" id="IPR008620">
    <property type="entry name" value="FixH"/>
</dbReference>
<keyword evidence="1" id="KW-1133">Transmembrane helix</keyword>
<feature type="transmembrane region" description="Helical" evidence="1">
    <location>
        <begin position="6"/>
        <end position="29"/>
    </location>
</feature>
<dbReference type="EMBL" id="JAMOKX010000002">
    <property type="protein sequence ID" value="MCL9819179.1"/>
    <property type="molecule type" value="Genomic_DNA"/>
</dbReference>
<proteinExistence type="predicted"/>
<evidence type="ECO:0008006" key="4">
    <source>
        <dbReference type="Google" id="ProtNLM"/>
    </source>
</evidence>
<keyword evidence="3" id="KW-1185">Reference proteome</keyword>